<gene>
    <name evidence="1" type="ORF">ACI6Q5_05525</name>
    <name evidence="2" type="ORF">XcodCFBP4690_16975</name>
</gene>
<protein>
    <submittedName>
        <fullName evidence="2">Uncharacterized protein</fullName>
    </submittedName>
</protein>
<dbReference type="OrthoDB" id="9810065at2"/>
<evidence type="ECO:0000313" key="3">
    <source>
        <dbReference type="Proteomes" id="UP000237872"/>
    </source>
</evidence>
<comment type="caution">
    <text evidence="2">The sequence shown here is derived from an EMBL/GenBank/DDBJ whole genome shotgun (WGS) entry which is preliminary data.</text>
</comment>
<accession>A0A2S7CGS4</accession>
<evidence type="ECO:0000313" key="4">
    <source>
        <dbReference type="Proteomes" id="UP001637990"/>
    </source>
</evidence>
<sequence length="78" mass="8756">MREQLIADTAVAAMGFAWLPYGLIRERLRHGELVEAWGTRPTATMDCYAVWPGCPHLPLCSRLAIDALVDELPKYLNT</sequence>
<evidence type="ECO:0000313" key="2">
    <source>
        <dbReference type="EMBL" id="PPU60773.1"/>
    </source>
</evidence>
<proteinExistence type="predicted"/>
<keyword evidence="4" id="KW-1185">Reference proteome</keyword>
<organism evidence="2 3">
    <name type="scientific">Xanthomonas codiaei</name>
    <dbReference type="NCBI Taxonomy" id="56463"/>
    <lineage>
        <taxon>Bacteria</taxon>
        <taxon>Pseudomonadati</taxon>
        <taxon>Pseudomonadota</taxon>
        <taxon>Gammaproteobacteria</taxon>
        <taxon>Lysobacterales</taxon>
        <taxon>Lysobacteraceae</taxon>
        <taxon>Xanthomonas</taxon>
    </lineage>
</organism>
<dbReference type="Gene3D" id="3.40.190.290">
    <property type="match status" value="1"/>
</dbReference>
<dbReference type="SUPFAM" id="SSF53850">
    <property type="entry name" value="Periplasmic binding protein-like II"/>
    <property type="match status" value="1"/>
</dbReference>
<dbReference type="Proteomes" id="UP000237872">
    <property type="component" value="Unassembled WGS sequence"/>
</dbReference>
<dbReference type="RefSeq" id="WP_104542747.1">
    <property type="nucleotide sequence ID" value="NZ_JBJGBS010000014.1"/>
</dbReference>
<dbReference type="EMBL" id="MDEC01000027">
    <property type="protein sequence ID" value="PPU60773.1"/>
    <property type="molecule type" value="Genomic_DNA"/>
</dbReference>
<reference evidence="2 3" key="1">
    <citation type="submission" date="2016-08" db="EMBL/GenBank/DDBJ databases">
        <authorList>
            <person name="Seilhamer J.J."/>
        </authorList>
    </citation>
    <scope>NUCLEOTIDE SEQUENCE [LARGE SCALE GENOMIC DNA]</scope>
    <source>
        <strain evidence="2 3">CFBP4690</strain>
    </source>
</reference>
<dbReference type="Proteomes" id="UP001637990">
    <property type="component" value="Unassembled WGS sequence"/>
</dbReference>
<dbReference type="AlphaFoldDB" id="A0A2S7CGS4"/>
<dbReference type="EMBL" id="JBJGBS010000014">
    <property type="protein sequence ID" value="MFO3704443.1"/>
    <property type="molecule type" value="Genomic_DNA"/>
</dbReference>
<reference evidence="1 4" key="2">
    <citation type="submission" date="2024-11" db="EMBL/GenBank/DDBJ databases">
        <title>Genome sequencing of Xanthomonas codiaei.</title>
        <authorList>
            <person name="Studholme D.J."/>
        </authorList>
    </citation>
    <scope>NUCLEOTIDE SEQUENCE [LARGE SCALE GENOMIC DNA]</scope>
    <source>
        <strain evidence="1 4">NCPPB 4350</strain>
    </source>
</reference>
<name>A0A2S7CGS4_9XANT</name>
<evidence type="ECO:0000313" key="1">
    <source>
        <dbReference type="EMBL" id="MFO3704443.1"/>
    </source>
</evidence>